<dbReference type="SUPFAM" id="SSF56281">
    <property type="entry name" value="Metallo-hydrolase/oxidoreductase"/>
    <property type="match status" value="1"/>
</dbReference>
<dbReference type="Pfam" id="PF00753">
    <property type="entry name" value="Lactamase_B"/>
    <property type="match status" value="1"/>
</dbReference>
<dbReference type="InterPro" id="IPR050855">
    <property type="entry name" value="NDM-1-like"/>
</dbReference>
<evidence type="ECO:0000259" key="1">
    <source>
        <dbReference type="SMART" id="SM00849"/>
    </source>
</evidence>
<sequence>MRVSEKVYLIDTRALGFEKIVACYLVRGRKTALVDAGYSSTADVVINALKEMGVTRLDYIIPTHVHLDHSGAVWRLAEHFREAEVIAHQRAVKHLVDPSRLVASVLEVYGPDILQVFGEVKPVEEHRVHSAGDGETLVLGDVELTFIYTPGHAPHQFTVAVSDGSVITADAVPIKYPGKPFIIPSTPPPSFDLNQFIDSLAKLGKLGSKIFHTPHFGSRETDEAHVDFLIEKTREFVAVAEKAYRGGAGVGGIYIALERMLEKEAGEKLPIYAQNLVKISAMGLYEYFRKNG</sequence>
<dbReference type="PANTHER" id="PTHR42951:SF22">
    <property type="entry name" value="METALLO BETA-LACTAMASE SUPERFAMILY LIPOPROTEIN"/>
    <property type="match status" value="1"/>
</dbReference>
<keyword evidence="3" id="KW-0378">Hydrolase</keyword>
<feature type="domain" description="Metallo-beta-lactamase" evidence="1">
    <location>
        <begin position="20"/>
        <end position="215"/>
    </location>
</feature>
<gene>
    <name evidence="3" type="ORF">ENT82_07690</name>
    <name evidence="2" type="ORF">ENU43_06685</name>
</gene>
<dbReference type="EMBL" id="DTAD01000083">
    <property type="protein sequence ID" value="HGN90984.1"/>
    <property type="molecule type" value="Genomic_DNA"/>
</dbReference>
<comment type="caution">
    <text evidence="3">The sequence shown here is derived from an EMBL/GenBank/DDBJ whole genome shotgun (WGS) entry which is preliminary data.</text>
</comment>
<dbReference type="EMBL" id="DTCM01000080">
    <property type="protein sequence ID" value="HGL41333.1"/>
    <property type="molecule type" value="Genomic_DNA"/>
</dbReference>
<dbReference type="SMART" id="SM00849">
    <property type="entry name" value="Lactamase_B"/>
    <property type="match status" value="1"/>
</dbReference>
<dbReference type="AlphaFoldDB" id="A0A7C4E0J0"/>
<reference evidence="3" key="1">
    <citation type="journal article" date="2020" name="mSystems">
        <title>Genome- and Community-Level Interaction Insights into Carbon Utilization and Element Cycling Functions of Hydrothermarchaeota in Hydrothermal Sediment.</title>
        <authorList>
            <person name="Zhou Z."/>
            <person name="Liu Y."/>
            <person name="Xu W."/>
            <person name="Pan J."/>
            <person name="Luo Z.H."/>
            <person name="Li M."/>
        </authorList>
    </citation>
    <scope>NUCLEOTIDE SEQUENCE [LARGE SCALE GENOMIC DNA]</scope>
    <source>
        <strain evidence="3">SpSt-613</strain>
        <strain evidence="2">SpSt-669</strain>
    </source>
</reference>
<dbReference type="InterPro" id="IPR036866">
    <property type="entry name" value="RibonucZ/Hydroxyglut_hydro"/>
</dbReference>
<dbReference type="InterPro" id="IPR001279">
    <property type="entry name" value="Metallo-B-lactamas"/>
</dbReference>
<dbReference type="InterPro" id="IPR037482">
    <property type="entry name" value="ST1585_MBL-fold"/>
</dbReference>
<dbReference type="CDD" id="cd07726">
    <property type="entry name" value="ST1585-like_MBL-fold"/>
    <property type="match status" value="1"/>
</dbReference>
<protein>
    <submittedName>
        <fullName evidence="3">MBL fold metallo-hydrolase</fullName>
    </submittedName>
</protein>
<evidence type="ECO:0000313" key="2">
    <source>
        <dbReference type="EMBL" id="HGL41333.1"/>
    </source>
</evidence>
<organism evidence="3">
    <name type="scientific">Caldiarchaeum subterraneum</name>
    <dbReference type="NCBI Taxonomy" id="311458"/>
    <lineage>
        <taxon>Archaea</taxon>
        <taxon>Nitrososphaerota</taxon>
        <taxon>Candidatus Caldarchaeales</taxon>
        <taxon>Candidatus Caldarchaeaceae</taxon>
        <taxon>Candidatus Caldarchaeum</taxon>
    </lineage>
</organism>
<proteinExistence type="predicted"/>
<dbReference type="Gene3D" id="3.60.15.10">
    <property type="entry name" value="Ribonuclease Z/Hydroxyacylglutathione hydrolase-like"/>
    <property type="match status" value="1"/>
</dbReference>
<dbReference type="GO" id="GO:0016787">
    <property type="term" value="F:hydrolase activity"/>
    <property type="evidence" value="ECO:0007669"/>
    <property type="project" value="UniProtKB-KW"/>
</dbReference>
<accession>A0A7C4E0J0</accession>
<dbReference type="PANTHER" id="PTHR42951">
    <property type="entry name" value="METALLO-BETA-LACTAMASE DOMAIN-CONTAINING"/>
    <property type="match status" value="1"/>
</dbReference>
<name>A0A7C4E0J0_CALS0</name>
<evidence type="ECO:0000313" key="3">
    <source>
        <dbReference type="EMBL" id="HGN90984.1"/>
    </source>
</evidence>